<reference evidence="1 2" key="1">
    <citation type="submission" date="2012-06" db="EMBL/GenBank/DDBJ databases">
        <title>Genomic anatomy of Escherichia coli O157:H7 outbreaks.</title>
        <authorList>
            <person name="Eppinger M."/>
            <person name="Daugherty S."/>
            <person name="Agrawal S."/>
            <person name="Galens K."/>
            <person name="Tallon L."/>
            <person name="Shefchek K."/>
            <person name="Parankush S."/>
            <person name="Cebula T.A."/>
            <person name="Feng P."/>
            <person name="Soderlund R."/>
            <person name="Mammel M.K."/>
            <person name="DebRoy C."/>
            <person name="Dudley E.G."/>
            <person name="Tarr P.I."/>
            <person name="Fraser-Liggett C."/>
            <person name="Ravel J."/>
        </authorList>
    </citation>
    <scope>NUCLEOTIDE SEQUENCE [LARGE SCALE GENOMIC DNA]</scope>
    <source>
        <strain evidence="1 2">EC1870</strain>
    </source>
</reference>
<accession>A0AAV3H685</accession>
<dbReference type="EMBL" id="AMVG01000513">
    <property type="protein sequence ID" value="EKJ38135.1"/>
    <property type="molecule type" value="Genomic_DNA"/>
</dbReference>
<evidence type="ECO:0000313" key="1">
    <source>
        <dbReference type="EMBL" id="EKJ38135.1"/>
    </source>
</evidence>
<proteinExistence type="predicted"/>
<sequence length="40" mass="4995">MFIKYRENHVFCFHYSPLKTLYKIDQSHDECHYAHKQHKA</sequence>
<comment type="caution">
    <text evidence="1">The sequence shown here is derived from an EMBL/GenBank/DDBJ whole genome shotgun (WGS) entry which is preliminary data.</text>
</comment>
<dbReference type="AlphaFoldDB" id="A0AAV3H685"/>
<organism evidence="1 2">
    <name type="scientific">Escherichia coli EC1870</name>
    <dbReference type="NCBI Taxonomy" id="1005554"/>
    <lineage>
        <taxon>Bacteria</taxon>
        <taxon>Pseudomonadati</taxon>
        <taxon>Pseudomonadota</taxon>
        <taxon>Gammaproteobacteria</taxon>
        <taxon>Enterobacterales</taxon>
        <taxon>Enterobacteriaceae</taxon>
        <taxon>Escherichia</taxon>
    </lineage>
</organism>
<evidence type="ECO:0000313" key="2">
    <source>
        <dbReference type="Proteomes" id="UP000006789"/>
    </source>
</evidence>
<name>A0AAV3H685_ECOLX</name>
<protein>
    <submittedName>
        <fullName evidence="1">Uncharacterized protein</fullName>
    </submittedName>
</protein>
<dbReference type="Proteomes" id="UP000006789">
    <property type="component" value="Unassembled WGS sequence"/>
</dbReference>
<gene>
    <name evidence="1" type="ORF">ECEC1870_4547</name>
</gene>